<evidence type="ECO:0008006" key="2">
    <source>
        <dbReference type="Google" id="ProtNLM"/>
    </source>
</evidence>
<dbReference type="PIRSF" id="PIRSF000390">
    <property type="entry name" value="PLP_StrS"/>
    <property type="match status" value="1"/>
</dbReference>
<proteinExistence type="predicted"/>
<dbReference type="InterPro" id="IPR000653">
    <property type="entry name" value="DegT/StrS_aminotransferase"/>
</dbReference>
<dbReference type="PANTHER" id="PTHR30244:SF34">
    <property type="entry name" value="DTDP-4-AMINO-4,6-DIDEOXYGALACTOSE TRANSAMINASE"/>
    <property type="match status" value="1"/>
</dbReference>
<evidence type="ECO:0000313" key="1">
    <source>
        <dbReference type="EMBL" id="QHS92308.1"/>
    </source>
</evidence>
<dbReference type="InterPro" id="IPR015421">
    <property type="entry name" value="PyrdxlP-dep_Trfase_major"/>
</dbReference>
<dbReference type="GO" id="GO:0008483">
    <property type="term" value="F:transaminase activity"/>
    <property type="evidence" value="ECO:0007669"/>
    <property type="project" value="TreeGrafter"/>
</dbReference>
<sequence length="371" mass="43193">MMIPVYKPYLKNYKQSAIKCIQDEWISNHGIFVKLASDKMCEILGVKYCILMNNGTSATQCLYKALKFKYPQVTKIYVPNNVFVAPINCGLMEYPAEMFEVMKTNHETLNMETNEDYIKSLEHNACVVVVHSLGNIINVPRLMRLRPDLIFLEDNCEGLFGQYEGQFSGTRSLCASISFYGNKTITTGEGGAFLTNDQEIFKYINNIYSHGMSEKRYVHDHLGYNFRMTNIEAGFLYDQLNDYQHILDLKKSIFATYDRLLSQQLDCHRVILMRPEDSEHTIRSYWLYCLLIPLINYDQLEIFMEQKNVQIRPIFYDLHVHAHLKGLHKTAEDPFTTEIANHGLMLPSYPELSVDEQKYIISCIEEYLETH</sequence>
<dbReference type="Pfam" id="PF01041">
    <property type="entry name" value="DegT_DnrJ_EryC1"/>
    <property type="match status" value="1"/>
</dbReference>
<dbReference type="GO" id="GO:0030170">
    <property type="term" value="F:pyridoxal phosphate binding"/>
    <property type="evidence" value="ECO:0007669"/>
    <property type="project" value="TreeGrafter"/>
</dbReference>
<accession>A0A6C0BLL5</accession>
<dbReference type="EMBL" id="MN739177">
    <property type="protein sequence ID" value="QHS92308.1"/>
    <property type="molecule type" value="Genomic_DNA"/>
</dbReference>
<organism evidence="1">
    <name type="scientific">viral metagenome</name>
    <dbReference type="NCBI Taxonomy" id="1070528"/>
    <lineage>
        <taxon>unclassified sequences</taxon>
        <taxon>metagenomes</taxon>
        <taxon>organismal metagenomes</taxon>
    </lineage>
</organism>
<reference evidence="1" key="1">
    <citation type="journal article" date="2020" name="Nature">
        <title>Giant virus diversity and host interactions through global metagenomics.</title>
        <authorList>
            <person name="Schulz F."/>
            <person name="Roux S."/>
            <person name="Paez-Espino D."/>
            <person name="Jungbluth S."/>
            <person name="Walsh D.A."/>
            <person name="Denef V.J."/>
            <person name="McMahon K.D."/>
            <person name="Konstantinidis K.T."/>
            <person name="Eloe-Fadrosh E.A."/>
            <person name="Kyrpides N.C."/>
            <person name="Woyke T."/>
        </authorList>
    </citation>
    <scope>NUCLEOTIDE SEQUENCE</scope>
    <source>
        <strain evidence="1">GVMAG-M-3300014204-73</strain>
    </source>
</reference>
<protein>
    <recommendedName>
        <fullName evidence="2">DegT/DnrJ/EryC1/StrS aminotransferase family protein</fullName>
    </recommendedName>
</protein>
<name>A0A6C0BLL5_9ZZZZ</name>
<dbReference type="InterPro" id="IPR015422">
    <property type="entry name" value="PyrdxlP-dep_Trfase_small"/>
</dbReference>
<dbReference type="Gene3D" id="3.90.1150.10">
    <property type="entry name" value="Aspartate Aminotransferase, domain 1"/>
    <property type="match status" value="1"/>
</dbReference>
<dbReference type="PANTHER" id="PTHR30244">
    <property type="entry name" value="TRANSAMINASE"/>
    <property type="match status" value="1"/>
</dbReference>
<dbReference type="Gene3D" id="3.40.640.10">
    <property type="entry name" value="Type I PLP-dependent aspartate aminotransferase-like (Major domain)"/>
    <property type="match status" value="1"/>
</dbReference>
<dbReference type="InterPro" id="IPR015424">
    <property type="entry name" value="PyrdxlP-dep_Trfase"/>
</dbReference>
<dbReference type="SUPFAM" id="SSF53383">
    <property type="entry name" value="PLP-dependent transferases"/>
    <property type="match status" value="1"/>
</dbReference>
<dbReference type="GO" id="GO:0000271">
    <property type="term" value="P:polysaccharide biosynthetic process"/>
    <property type="evidence" value="ECO:0007669"/>
    <property type="project" value="TreeGrafter"/>
</dbReference>
<dbReference type="AlphaFoldDB" id="A0A6C0BLL5"/>